<dbReference type="Gene3D" id="2.10.270.10">
    <property type="entry name" value="Cholin Binding"/>
    <property type="match status" value="11"/>
</dbReference>
<evidence type="ECO:0000256" key="4">
    <source>
        <dbReference type="SAM" id="MobiDB-lite"/>
    </source>
</evidence>
<dbReference type="Pfam" id="PF01473">
    <property type="entry name" value="Choline_bind_1"/>
    <property type="match status" value="6"/>
</dbReference>
<evidence type="ECO:0000256" key="1">
    <source>
        <dbReference type="ARBA" id="ARBA00010646"/>
    </source>
</evidence>
<proteinExistence type="inferred from homology"/>
<keyword evidence="5" id="KW-0378">Hydrolase</keyword>
<dbReference type="InterPro" id="IPR017853">
    <property type="entry name" value="GH"/>
</dbReference>
<dbReference type="GO" id="GO:0016052">
    <property type="term" value="P:carbohydrate catabolic process"/>
    <property type="evidence" value="ECO:0007669"/>
    <property type="project" value="TreeGrafter"/>
</dbReference>
<dbReference type="EMBL" id="ACGS02000034">
    <property type="protein sequence ID" value="EFZ34853.1"/>
    <property type="molecule type" value="Genomic_DNA"/>
</dbReference>
<dbReference type="SUPFAM" id="SSF51445">
    <property type="entry name" value="(Trans)glycosidases"/>
    <property type="match status" value="1"/>
</dbReference>
<dbReference type="SUPFAM" id="SSF69360">
    <property type="entry name" value="Cell wall binding repeat"/>
    <property type="match status" value="3"/>
</dbReference>
<dbReference type="GO" id="GO:0016998">
    <property type="term" value="P:cell wall macromolecule catabolic process"/>
    <property type="evidence" value="ECO:0007669"/>
    <property type="project" value="InterPro"/>
</dbReference>
<evidence type="ECO:0000313" key="6">
    <source>
        <dbReference type="Proteomes" id="UP000004099"/>
    </source>
</evidence>
<evidence type="ECO:0000313" key="5">
    <source>
        <dbReference type="EMBL" id="EFZ34853.1"/>
    </source>
</evidence>
<evidence type="ECO:0000256" key="3">
    <source>
        <dbReference type="PROSITE-ProRule" id="PRU00591"/>
    </source>
</evidence>
<dbReference type="Gene3D" id="3.20.20.80">
    <property type="entry name" value="Glycosidases"/>
    <property type="match status" value="1"/>
</dbReference>
<feature type="repeat" description="Cell wall-binding" evidence="3">
    <location>
        <begin position="516"/>
        <end position="535"/>
    </location>
</feature>
<dbReference type="AlphaFoldDB" id="E7FQ64"/>
<dbReference type="RefSeq" id="WP_004563741.1">
    <property type="nucleotide sequence ID" value="NZ_GL833109.1"/>
</dbReference>
<dbReference type="Proteomes" id="UP000004099">
    <property type="component" value="Unassembled WGS sequence"/>
</dbReference>
<feature type="repeat" description="Cell wall-binding" evidence="3">
    <location>
        <begin position="293"/>
        <end position="312"/>
    </location>
</feature>
<comment type="caution">
    <text evidence="5">The sequence shown here is derived from an EMBL/GenBank/DDBJ whole genome shotgun (WGS) entry which is preliminary data.</text>
</comment>
<dbReference type="Pfam" id="PF19127">
    <property type="entry name" value="Choline_bind_3"/>
    <property type="match status" value="4"/>
</dbReference>
<dbReference type="HOGENOM" id="CLU_353308_0_0_9"/>
<dbReference type="PANTHER" id="PTHR34135">
    <property type="entry name" value="LYSOZYME"/>
    <property type="match status" value="1"/>
</dbReference>
<keyword evidence="2" id="KW-0677">Repeat</keyword>
<comment type="similarity">
    <text evidence="1">Belongs to the glycosyl hydrolase 25 family.</text>
</comment>
<gene>
    <name evidence="5" type="ORF">HMPREF0542_11041</name>
</gene>
<dbReference type="PROSITE" id="PS51170">
    <property type="entry name" value="CW"/>
    <property type="match status" value="2"/>
</dbReference>
<dbReference type="PROSITE" id="PS51904">
    <property type="entry name" value="GLYCOSYL_HYDROL_F25_2"/>
    <property type="match status" value="1"/>
</dbReference>
<accession>E7FQ64</accession>
<dbReference type="GO" id="GO:0009253">
    <property type="term" value="P:peptidoglycan catabolic process"/>
    <property type="evidence" value="ECO:0007669"/>
    <property type="project" value="InterPro"/>
</dbReference>
<sequence>MTIPANAETVQPNAVPSGRDVEIDSQGKVTDFANEYTEVKAPFLNAMRSSDTCDVFGIGDGRYTHGDAIDVASYQSGLTLNDYRQLKSKGIRTVIVKISQGTGYLNPAASNQIRNAIQAGLKVAVYHYATFNNSGSGWNEGRHMVDCLRKLGLGPNTLIFADMEDRATLNNQVKNGLNSFWSALNNAGYRNHAVYVYAGYRYRDAVVSTVGKSRTWLAQYPFTPSRGGYYERQWRNQGYGAWQFASTSRMPWNWWFGNLDLSTDFNGLLTNAPSTSVSNGWLGNKYYVNGTAVTGQRQINGKWYLFGSDGSMRTGFQWVANQNKTCYYASNGQMQYGQQYINGKWYLFDKNTGAMKTGFQWVADQKKTCYYASNGQMQYGQQHIGGKWYLFDKNTGAMKIGFQWISDQRKTCYYASNGQMQYGSQKIGNYYCYFDPSTGSMHLGWLTLNGKKYYYDKNGHKVFGEQTIDGSKCLFDKNTGELKSQSKPNVIVKPVTSNGWKTVNGKTFYYSKGKAVTGQQHIDGKWYLFGSDGAMKTGLQWISDQHKTYYYNGKGQMQYGQQHIGGKWYLFDKNTGAMKTGFQWISDQRKTCYYNGKGQMQYGQQHIGGKWYLFDKNTGAMKTGFQWISDQHKTCYYNGKGQMQYGQQHIGGKWYLFDKNTGAMKTGFQWISDQHKTCYYNGKGQMQYGQQHIGGKWYLFDKNTGAMKTGFQWISDQRKTCYYNGKGQMQYGQQHIGGKWYLFDKNTGAMKTGFQWISNQRKTCYYNGKGQMLYGRQYINGRWYTFNRWTGALMN</sequence>
<organism evidence="5 6">
    <name type="scientific">Ligilactobacillus ruminis ATCC 25644</name>
    <dbReference type="NCBI Taxonomy" id="525362"/>
    <lineage>
        <taxon>Bacteria</taxon>
        <taxon>Bacillati</taxon>
        <taxon>Bacillota</taxon>
        <taxon>Bacilli</taxon>
        <taxon>Lactobacillales</taxon>
        <taxon>Lactobacillaceae</taxon>
        <taxon>Ligilactobacillus</taxon>
    </lineage>
</organism>
<dbReference type="Pfam" id="PF01183">
    <property type="entry name" value="Glyco_hydro_25"/>
    <property type="match status" value="1"/>
</dbReference>
<evidence type="ECO:0000256" key="2">
    <source>
        <dbReference type="ARBA" id="ARBA00022737"/>
    </source>
</evidence>
<dbReference type="InterPro" id="IPR002053">
    <property type="entry name" value="Glyco_hydro_25"/>
</dbReference>
<name>E7FQ64_9LACO</name>
<reference evidence="5 6" key="1">
    <citation type="submission" date="2011-01" db="EMBL/GenBank/DDBJ databases">
        <authorList>
            <person name="Muzny D."/>
            <person name="Qin X."/>
            <person name="Buhay C."/>
            <person name="Dugan-Rocha S."/>
            <person name="Ding Y."/>
            <person name="Chen G."/>
            <person name="Hawes A."/>
            <person name="Holder M."/>
            <person name="Jhangiani S."/>
            <person name="Johnson A."/>
            <person name="Khan Z."/>
            <person name="Li Z."/>
            <person name="Liu W."/>
            <person name="Liu X."/>
            <person name="Perez L."/>
            <person name="Shen H."/>
            <person name="Wang Q."/>
            <person name="Watt J."/>
            <person name="Xi L."/>
            <person name="Xin Y."/>
            <person name="Zhou J."/>
            <person name="Deng J."/>
            <person name="Jiang H."/>
            <person name="Liu Y."/>
            <person name="Qu J."/>
            <person name="Song X.-Z."/>
            <person name="Zhang L."/>
            <person name="Villasana D."/>
            <person name="Johnson A."/>
            <person name="Liu J."/>
            <person name="Liyanage D."/>
            <person name="Lorensuhewa L."/>
            <person name="Robinson T."/>
            <person name="Song A."/>
            <person name="Song B.-B."/>
            <person name="Dinh H."/>
            <person name="Thornton R."/>
            <person name="Coyle M."/>
            <person name="Francisco L."/>
            <person name="Jackson L."/>
            <person name="Javaid M."/>
            <person name="Korchina V."/>
            <person name="Kovar C."/>
            <person name="Mata R."/>
            <person name="Mathew T."/>
            <person name="Ngo R."/>
            <person name="Nguyen L."/>
            <person name="Nguyen N."/>
            <person name="Okwuonu G."/>
            <person name="Ongeri F."/>
            <person name="Pham C."/>
            <person name="Simmons D."/>
            <person name="Wilczek-Boney K."/>
            <person name="Hale W."/>
            <person name="Jakkamsetti A."/>
            <person name="Pham P."/>
            <person name="Ruth R."/>
            <person name="San Lucas F."/>
            <person name="Warren J."/>
            <person name="Zhang J."/>
            <person name="Zhao Z."/>
            <person name="Zhou C."/>
            <person name="Zhu D."/>
            <person name="Lee S."/>
            <person name="Bess C."/>
            <person name="Blankenburg K."/>
            <person name="Forbes L."/>
            <person name="Fu Q."/>
            <person name="Gubbala S."/>
            <person name="Hirani K."/>
            <person name="Jayaseelan J.C."/>
            <person name="Lara F."/>
            <person name="Munidasa M."/>
            <person name="Palculict T."/>
            <person name="Patil S."/>
            <person name="Pu L.-L."/>
            <person name="Saada N."/>
            <person name="Tang L."/>
            <person name="Weissenberger G."/>
            <person name="Zhu Y."/>
            <person name="Hemphill L."/>
            <person name="Shang Y."/>
            <person name="Youmans B."/>
            <person name="Ayvaz T."/>
            <person name="Ross M."/>
            <person name="Santibanez J."/>
            <person name="Aqrawi P."/>
            <person name="Gross S."/>
            <person name="Joshi V."/>
            <person name="Fowler G."/>
            <person name="Nazareth L."/>
            <person name="Reid J."/>
            <person name="Worley K."/>
            <person name="Petrosino J."/>
            <person name="Highlander S."/>
            <person name="Gibbs R."/>
        </authorList>
    </citation>
    <scope>NUCLEOTIDE SEQUENCE [LARGE SCALE GENOMIC DNA]</scope>
    <source>
        <strain evidence="5 6">ATCC 25644</strain>
    </source>
</reference>
<dbReference type="InterPro" id="IPR018337">
    <property type="entry name" value="Cell_wall/Cho-bd_repeat"/>
</dbReference>
<dbReference type="GO" id="GO:0003796">
    <property type="term" value="F:lysozyme activity"/>
    <property type="evidence" value="ECO:0007669"/>
    <property type="project" value="InterPro"/>
</dbReference>
<dbReference type="PANTHER" id="PTHR34135:SF2">
    <property type="entry name" value="LYSOZYME"/>
    <property type="match status" value="1"/>
</dbReference>
<feature type="region of interest" description="Disordered" evidence="4">
    <location>
        <begin position="1"/>
        <end position="21"/>
    </location>
</feature>
<protein>
    <submittedName>
        <fullName evidence="5">Glycosyl hydrolase family 25</fullName>
    </submittedName>
</protein>